<protein>
    <submittedName>
        <fullName evidence="2">Uncharacterized protein</fullName>
    </submittedName>
</protein>
<keyword evidence="1" id="KW-1133">Transmembrane helix</keyword>
<reference evidence="2 3" key="1">
    <citation type="submission" date="2017-10" db="EMBL/GenBank/DDBJ databases">
        <title>The draft genome sequence of Lewinella nigricans NBRC 102662.</title>
        <authorList>
            <person name="Wang K."/>
        </authorList>
    </citation>
    <scope>NUCLEOTIDE SEQUENCE [LARGE SCALE GENOMIC DNA]</scope>
    <source>
        <strain evidence="2 3">NBRC 102662</strain>
    </source>
</reference>
<keyword evidence="1" id="KW-0472">Membrane</keyword>
<organism evidence="2 3">
    <name type="scientific">Flavilitoribacter nigricans (strain ATCC 23147 / DSM 23189 / NBRC 102662 / NCIMB 1420 / SS-2)</name>
    <name type="common">Lewinella nigricans</name>
    <dbReference type="NCBI Taxonomy" id="1122177"/>
    <lineage>
        <taxon>Bacteria</taxon>
        <taxon>Pseudomonadati</taxon>
        <taxon>Bacteroidota</taxon>
        <taxon>Saprospiria</taxon>
        <taxon>Saprospirales</taxon>
        <taxon>Lewinellaceae</taxon>
        <taxon>Flavilitoribacter</taxon>
    </lineage>
</organism>
<accession>A0A2D0NIX4</accession>
<keyword evidence="1" id="KW-0812">Transmembrane</keyword>
<feature type="transmembrane region" description="Helical" evidence="1">
    <location>
        <begin position="38"/>
        <end position="57"/>
    </location>
</feature>
<dbReference type="AlphaFoldDB" id="A0A2D0NIX4"/>
<dbReference type="RefSeq" id="WP_099147989.1">
    <property type="nucleotide sequence ID" value="NZ_PDUD01000001.1"/>
</dbReference>
<feature type="transmembrane region" description="Helical" evidence="1">
    <location>
        <begin position="69"/>
        <end position="88"/>
    </location>
</feature>
<name>A0A2D0NIX4_FLAN2</name>
<evidence type="ECO:0000313" key="3">
    <source>
        <dbReference type="Proteomes" id="UP000223913"/>
    </source>
</evidence>
<evidence type="ECO:0000256" key="1">
    <source>
        <dbReference type="SAM" id="Phobius"/>
    </source>
</evidence>
<evidence type="ECO:0000313" key="2">
    <source>
        <dbReference type="EMBL" id="PHN08397.1"/>
    </source>
</evidence>
<gene>
    <name evidence="2" type="ORF">CRP01_00355</name>
</gene>
<dbReference type="EMBL" id="PDUD01000001">
    <property type="protein sequence ID" value="PHN08397.1"/>
    <property type="molecule type" value="Genomic_DNA"/>
</dbReference>
<proteinExistence type="predicted"/>
<dbReference type="OrthoDB" id="1701659at2"/>
<sequence>MDQRIKIALAVLGFFCIIMLYAAEIPYFNRYFSFVKFLGFSLVFGLLVGGLAAWKLGAKIADPYDRMRLSVGLVVAGLLFGPLVFSLLNRHLDPWGTQLENVEFVEIEERYSSRYGLPDTDEIPEPNASHLYFYRNSELTRIVFNKKLDLGDVDRGDLIGLNVRKGLFGMEWVKSVRSPNGGLDVI</sequence>
<comment type="caution">
    <text evidence="2">The sequence shown here is derived from an EMBL/GenBank/DDBJ whole genome shotgun (WGS) entry which is preliminary data.</text>
</comment>
<keyword evidence="3" id="KW-1185">Reference proteome</keyword>
<dbReference type="Proteomes" id="UP000223913">
    <property type="component" value="Unassembled WGS sequence"/>
</dbReference>